<evidence type="ECO:0000256" key="3">
    <source>
        <dbReference type="RuleBase" id="RU362042"/>
    </source>
</evidence>
<dbReference type="PANTHER" id="PTHR43390:SF1">
    <property type="entry name" value="CHLOROPLAST PROCESSING PEPTIDASE"/>
    <property type="match status" value="1"/>
</dbReference>
<dbReference type="PRINTS" id="PR00727">
    <property type="entry name" value="LEADERPTASE"/>
</dbReference>
<organism evidence="5 6">
    <name type="scientific">Paenibacillus physcomitrellae</name>
    <dbReference type="NCBI Taxonomy" id="1619311"/>
    <lineage>
        <taxon>Bacteria</taxon>
        <taxon>Bacillati</taxon>
        <taxon>Bacillota</taxon>
        <taxon>Bacilli</taxon>
        <taxon>Bacillales</taxon>
        <taxon>Paenibacillaceae</taxon>
        <taxon>Paenibacillus</taxon>
    </lineage>
</organism>
<reference evidence="6" key="1">
    <citation type="journal article" date="2019" name="Int. J. Syst. Evol. Microbiol.">
        <title>The Global Catalogue of Microorganisms (GCM) 10K type strain sequencing project: providing services to taxonomists for standard genome sequencing and annotation.</title>
        <authorList>
            <consortium name="The Broad Institute Genomics Platform"/>
            <consortium name="The Broad Institute Genome Sequencing Center for Infectious Disease"/>
            <person name="Wu L."/>
            <person name="Ma J."/>
        </authorList>
    </citation>
    <scope>NUCLEOTIDE SEQUENCE [LARGE SCALE GENOMIC DNA]</scope>
    <source>
        <strain evidence="6">CGMCC 1.15044</strain>
    </source>
</reference>
<feature type="domain" description="Peptidase S26" evidence="4">
    <location>
        <begin position="29"/>
        <end position="178"/>
    </location>
</feature>
<dbReference type="InterPro" id="IPR000223">
    <property type="entry name" value="Pept_S26A_signal_pept_1"/>
</dbReference>
<dbReference type="Pfam" id="PF10502">
    <property type="entry name" value="Peptidase_S26"/>
    <property type="match status" value="1"/>
</dbReference>
<evidence type="ECO:0000256" key="1">
    <source>
        <dbReference type="ARBA" id="ARBA00004401"/>
    </source>
</evidence>
<keyword evidence="3" id="KW-1133">Transmembrane helix</keyword>
<comment type="similarity">
    <text evidence="2 3">Belongs to the peptidase S26 family.</text>
</comment>
<dbReference type="CDD" id="cd06530">
    <property type="entry name" value="S26_SPase_I"/>
    <property type="match status" value="1"/>
</dbReference>
<gene>
    <name evidence="5" type="primary">sip2</name>
    <name evidence="5" type="ORF">GCM10010917_17940</name>
</gene>
<dbReference type="PANTHER" id="PTHR43390">
    <property type="entry name" value="SIGNAL PEPTIDASE I"/>
    <property type="match status" value="1"/>
</dbReference>
<accession>A0ABQ1FXC5</accession>
<evidence type="ECO:0000259" key="4">
    <source>
        <dbReference type="Pfam" id="PF10502"/>
    </source>
</evidence>
<keyword evidence="6" id="KW-1185">Reference proteome</keyword>
<evidence type="ECO:0000256" key="2">
    <source>
        <dbReference type="ARBA" id="ARBA00009370"/>
    </source>
</evidence>
<dbReference type="EC" id="3.4.21.89" evidence="3"/>
<dbReference type="EMBL" id="BMHF01000005">
    <property type="protein sequence ID" value="GGA33225.1"/>
    <property type="molecule type" value="Genomic_DNA"/>
</dbReference>
<feature type="transmembrane region" description="Helical" evidence="3">
    <location>
        <begin position="29"/>
        <end position="49"/>
    </location>
</feature>
<dbReference type="Gene3D" id="2.10.109.10">
    <property type="entry name" value="Umud Fragment, subunit A"/>
    <property type="match status" value="1"/>
</dbReference>
<keyword evidence="3" id="KW-0645">Protease</keyword>
<dbReference type="RefSeq" id="WP_094094973.1">
    <property type="nucleotide sequence ID" value="NZ_BMHF01000005.1"/>
</dbReference>
<dbReference type="InterPro" id="IPR036286">
    <property type="entry name" value="LexA/Signal_pep-like_sf"/>
</dbReference>
<keyword evidence="3" id="KW-0812">Transmembrane</keyword>
<evidence type="ECO:0000313" key="6">
    <source>
        <dbReference type="Proteomes" id="UP000609323"/>
    </source>
</evidence>
<dbReference type="InterPro" id="IPR019533">
    <property type="entry name" value="Peptidase_S26"/>
</dbReference>
<evidence type="ECO:0000313" key="5">
    <source>
        <dbReference type="EMBL" id="GGA33225.1"/>
    </source>
</evidence>
<sequence>MDKGAAGIAGTITGPEQARTSKKSEVWGWVRFIIYLGIAYFLITHIIGLSRVSGHSMQPSLNNSDILLINRLSVYTGSPHYGDVVVVKSHKLSYELIKRVIGVEGDRVAIQDGVVYKNGQPLPELYTAGVPDDMPEVLVGENEVFVMGDNRTPGESLDSRSSELGLIEKKEIKGYALMKLIPWSAIAKPLKHMSE</sequence>
<name>A0ABQ1FXC5_9BACL</name>
<comment type="catalytic activity">
    <reaction evidence="3">
        <text>Cleavage of hydrophobic, N-terminal signal or leader sequences from secreted and periplasmic proteins.</text>
        <dbReference type="EC" id="3.4.21.89"/>
    </reaction>
</comment>
<protein>
    <recommendedName>
        <fullName evidence="3">Signal peptidase I</fullName>
        <ecNumber evidence="3">3.4.21.89</ecNumber>
    </recommendedName>
</protein>
<dbReference type="NCBIfam" id="TIGR02227">
    <property type="entry name" value="sigpep_I_bact"/>
    <property type="match status" value="1"/>
</dbReference>
<comment type="subcellular location">
    <subcellularLocation>
        <location evidence="1">Cell membrane</location>
        <topology evidence="1">Single-pass type II membrane protein</topology>
    </subcellularLocation>
    <subcellularLocation>
        <location evidence="3">Membrane</location>
        <topology evidence="3">Single-pass type II membrane protein</topology>
    </subcellularLocation>
</comment>
<comment type="caution">
    <text evidence="5">The sequence shown here is derived from an EMBL/GenBank/DDBJ whole genome shotgun (WGS) entry which is preliminary data.</text>
</comment>
<dbReference type="SUPFAM" id="SSF51306">
    <property type="entry name" value="LexA/Signal peptidase"/>
    <property type="match status" value="1"/>
</dbReference>
<proteinExistence type="inferred from homology"/>
<keyword evidence="3" id="KW-0472">Membrane</keyword>
<dbReference type="Proteomes" id="UP000609323">
    <property type="component" value="Unassembled WGS sequence"/>
</dbReference>
<keyword evidence="3" id="KW-0378">Hydrolase</keyword>